<evidence type="ECO:0000256" key="5">
    <source>
        <dbReference type="PROSITE-ProRule" id="PRU00104"/>
    </source>
</evidence>
<evidence type="ECO:0000259" key="6">
    <source>
        <dbReference type="PROSITE" id="PS50237"/>
    </source>
</evidence>
<dbReference type="PANTHER" id="PTHR45700:SF8">
    <property type="entry name" value="HECT-TYPE E3 UBIQUITIN TRANSFERASE"/>
    <property type="match status" value="1"/>
</dbReference>
<keyword evidence="3" id="KW-0808">Transferase</keyword>
<dbReference type="EnsemblMetazoa" id="XM_030983136">
    <property type="protein sequence ID" value="XP_030838996"/>
    <property type="gene ID" value="LOC105445585"/>
</dbReference>
<dbReference type="GO" id="GO:0000209">
    <property type="term" value="P:protein polyubiquitination"/>
    <property type="evidence" value="ECO:0007669"/>
    <property type="project" value="InterPro"/>
</dbReference>
<dbReference type="Gene3D" id="3.30.2160.10">
    <property type="entry name" value="Hect, E3 ligase catalytic domain"/>
    <property type="match status" value="1"/>
</dbReference>
<dbReference type="AlphaFoldDB" id="A0A7M7NNR7"/>
<sequence>MERDMMKADRENTIRRRINKTIYAKWYPKARLPIIPTCLQFHVERHNIVQSAIKNVEKYWGYSDSDSIWLKPLEVNFEGESAVDFGGPSKDFFHRLFSALLDPEIHIFRKIDDQAVSSDVWFNPEYLDYSTLEKIGLLFALLIFNGAVTTVPFPEQLYEKLLSNRDPEASDLEKIDQEFVKQLFKLREMGAEDVEALDLDFEELRPGDENVPVTKENLELYIKEMMTKRLAIPQLAAFTKGFNRIASMTPLMKDIFKAEDLRDVILGEELDWNAFKLSAVYQFPYSEDHPVIKMFWKVFDEFEENDKRQFLKFLTGADHVPVGGFVRFPVRRLNNMADKYRDPVVPNKFPEPGTLMPEVMTCRGFLSLDIPEYQTKEDLRFRLKMAIQTSGFHREAPHRSSATAPCSESPMLRQVVQAGVQLLLGGRR</sequence>
<dbReference type="EC" id="2.3.2.26" evidence="2"/>
<evidence type="ECO:0000256" key="4">
    <source>
        <dbReference type="ARBA" id="ARBA00022786"/>
    </source>
</evidence>
<evidence type="ECO:0000256" key="3">
    <source>
        <dbReference type="ARBA" id="ARBA00022679"/>
    </source>
</evidence>
<keyword evidence="4 5" id="KW-0833">Ubl conjugation pathway</keyword>
<organism evidence="7 8">
    <name type="scientific">Strongylocentrotus purpuratus</name>
    <name type="common">Purple sea urchin</name>
    <dbReference type="NCBI Taxonomy" id="7668"/>
    <lineage>
        <taxon>Eukaryota</taxon>
        <taxon>Metazoa</taxon>
        <taxon>Echinodermata</taxon>
        <taxon>Eleutherozoa</taxon>
        <taxon>Echinozoa</taxon>
        <taxon>Echinoidea</taxon>
        <taxon>Euechinoidea</taxon>
        <taxon>Echinacea</taxon>
        <taxon>Camarodonta</taxon>
        <taxon>Echinidea</taxon>
        <taxon>Strongylocentrotidae</taxon>
        <taxon>Strongylocentrotus</taxon>
    </lineage>
</organism>
<dbReference type="GO" id="GO:0061630">
    <property type="term" value="F:ubiquitin protein ligase activity"/>
    <property type="evidence" value="ECO:0007669"/>
    <property type="project" value="UniProtKB-EC"/>
</dbReference>
<dbReference type="InterPro" id="IPR000569">
    <property type="entry name" value="HECT_dom"/>
</dbReference>
<dbReference type="InterPro" id="IPR044611">
    <property type="entry name" value="E3A/B/C-like"/>
</dbReference>
<dbReference type="InParanoid" id="A0A7M7NNR7"/>
<dbReference type="Gene3D" id="3.90.1750.10">
    <property type="entry name" value="Hect, E3 ligase catalytic domains"/>
    <property type="match status" value="1"/>
</dbReference>
<name>A0A7M7NNR7_STRPU</name>
<comment type="catalytic activity">
    <reaction evidence="1">
        <text>S-ubiquitinyl-[E2 ubiquitin-conjugating enzyme]-L-cysteine + [acceptor protein]-L-lysine = [E2 ubiquitin-conjugating enzyme]-L-cysteine + N(6)-ubiquitinyl-[acceptor protein]-L-lysine.</text>
        <dbReference type="EC" id="2.3.2.26"/>
    </reaction>
</comment>
<dbReference type="GeneID" id="105445585"/>
<evidence type="ECO:0000256" key="2">
    <source>
        <dbReference type="ARBA" id="ARBA00012485"/>
    </source>
</evidence>
<accession>A0A7M7NNR7</accession>
<keyword evidence="8" id="KW-1185">Reference proteome</keyword>
<dbReference type="PANTHER" id="PTHR45700">
    <property type="entry name" value="UBIQUITIN-PROTEIN LIGASE E3C"/>
    <property type="match status" value="1"/>
</dbReference>
<dbReference type="OrthoDB" id="8068875at2759"/>
<reference evidence="7" key="2">
    <citation type="submission" date="2021-01" db="UniProtKB">
        <authorList>
            <consortium name="EnsemblMetazoa"/>
        </authorList>
    </citation>
    <scope>IDENTIFICATION</scope>
</reference>
<dbReference type="RefSeq" id="XP_030838996.1">
    <property type="nucleotide sequence ID" value="XM_030983136.1"/>
</dbReference>
<evidence type="ECO:0000256" key="1">
    <source>
        <dbReference type="ARBA" id="ARBA00000885"/>
    </source>
</evidence>
<dbReference type="SMART" id="SM00119">
    <property type="entry name" value="HECTc"/>
    <property type="match status" value="1"/>
</dbReference>
<dbReference type="PROSITE" id="PS50237">
    <property type="entry name" value="HECT"/>
    <property type="match status" value="1"/>
</dbReference>
<dbReference type="Pfam" id="PF00632">
    <property type="entry name" value="HECT"/>
    <property type="match status" value="1"/>
</dbReference>
<dbReference type="SUPFAM" id="SSF56204">
    <property type="entry name" value="Hect, E3 ligase catalytic domain"/>
    <property type="match status" value="1"/>
</dbReference>
<dbReference type="InterPro" id="IPR035983">
    <property type="entry name" value="Hect_E3_ubiquitin_ligase"/>
</dbReference>
<feature type="domain" description="HECT" evidence="6">
    <location>
        <begin position="65"/>
        <end position="395"/>
    </location>
</feature>
<dbReference type="KEGG" id="spu:105445585"/>
<reference evidence="8" key="1">
    <citation type="submission" date="2015-02" db="EMBL/GenBank/DDBJ databases">
        <title>Genome sequencing for Strongylocentrotus purpuratus.</title>
        <authorList>
            <person name="Murali S."/>
            <person name="Liu Y."/>
            <person name="Vee V."/>
            <person name="English A."/>
            <person name="Wang M."/>
            <person name="Skinner E."/>
            <person name="Han Y."/>
            <person name="Muzny D.M."/>
            <person name="Worley K.C."/>
            <person name="Gibbs R.A."/>
        </authorList>
    </citation>
    <scope>NUCLEOTIDE SEQUENCE</scope>
</reference>
<dbReference type="Proteomes" id="UP000007110">
    <property type="component" value="Unassembled WGS sequence"/>
</dbReference>
<proteinExistence type="predicted"/>
<evidence type="ECO:0000313" key="7">
    <source>
        <dbReference type="EnsemblMetazoa" id="XP_030838996"/>
    </source>
</evidence>
<evidence type="ECO:0000313" key="8">
    <source>
        <dbReference type="Proteomes" id="UP000007110"/>
    </source>
</evidence>
<dbReference type="Gene3D" id="3.30.2410.10">
    <property type="entry name" value="Hect, E3 ligase catalytic domain"/>
    <property type="match status" value="1"/>
</dbReference>
<feature type="active site" description="Glycyl thioester intermediate" evidence="5">
    <location>
        <position position="362"/>
    </location>
</feature>
<protein>
    <recommendedName>
        <fullName evidence="2">HECT-type E3 ubiquitin transferase</fullName>
        <ecNumber evidence="2">2.3.2.26</ecNumber>
    </recommendedName>
</protein>